<evidence type="ECO:0000313" key="3">
    <source>
        <dbReference type="Proteomes" id="UP000182062"/>
    </source>
</evidence>
<evidence type="ECO:0000256" key="1">
    <source>
        <dbReference type="SAM" id="Phobius"/>
    </source>
</evidence>
<comment type="caution">
    <text evidence="2">The sequence shown here is derived from an EMBL/GenBank/DDBJ whole genome shotgun (WGS) entry which is preliminary data.</text>
</comment>
<evidence type="ECO:0000313" key="2">
    <source>
        <dbReference type="EMBL" id="OIU71524.1"/>
    </source>
</evidence>
<protein>
    <submittedName>
        <fullName evidence="2">Uncharacterized protein</fullName>
    </submittedName>
</protein>
<accession>A0A1J6W4L0</accession>
<dbReference type="AlphaFoldDB" id="A0A1J6W4L0"/>
<name>A0A1J6W4L0_9BACI</name>
<keyword evidence="1" id="KW-0812">Transmembrane</keyword>
<feature type="transmembrane region" description="Helical" evidence="1">
    <location>
        <begin position="5"/>
        <end position="23"/>
    </location>
</feature>
<sequence length="77" mass="8844">MKIIIVSLLSGLLIGGALIYFFLENNPSSYIIFNQGGIDKRVVKEWDYNFLFNSSVIVIVITSLTYVIMRIIEKKRN</sequence>
<organism evidence="2 3">
    <name type="scientific">Rossellomorea aquimaris</name>
    <dbReference type="NCBI Taxonomy" id="189382"/>
    <lineage>
        <taxon>Bacteria</taxon>
        <taxon>Bacillati</taxon>
        <taxon>Bacillota</taxon>
        <taxon>Bacilli</taxon>
        <taxon>Bacillales</taxon>
        <taxon>Bacillaceae</taxon>
        <taxon>Rossellomorea</taxon>
    </lineage>
</organism>
<proteinExistence type="predicted"/>
<dbReference type="EMBL" id="MINN01000082">
    <property type="protein sequence ID" value="OIU71524.1"/>
    <property type="molecule type" value="Genomic_DNA"/>
</dbReference>
<dbReference type="Proteomes" id="UP000182062">
    <property type="component" value="Unassembled WGS sequence"/>
</dbReference>
<keyword evidence="1" id="KW-0472">Membrane</keyword>
<keyword evidence="1" id="KW-1133">Transmembrane helix</keyword>
<gene>
    <name evidence="2" type="ORF">BHE18_21970</name>
</gene>
<feature type="transmembrane region" description="Helical" evidence="1">
    <location>
        <begin position="50"/>
        <end position="69"/>
    </location>
</feature>
<reference evidence="2 3" key="1">
    <citation type="submission" date="2016-09" db="EMBL/GenBank/DDBJ databases">
        <title>Bacillus aquimaris SAMM genome sequence reveals colonization and biosurfactant production capacities.</title>
        <authorList>
            <person name="Waghmode S.R."/>
            <person name="Suryavanshi M.V."/>
        </authorList>
    </citation>
    <scope>NUCLEOTIDE SEQUENCE [LARGE SCALE GENOMIC DNA]</scope>
    <source>
        <strain evidence="2 3">SAMM</strain>
    </source>
</reference>
<keyword evidence="3" id="KW-1185">Reference proteome</keyword>